<dbReference type="PANTHER" id="PTHR12277:SF81">
    <property type="entry name" value="PROTEIN ABHD13"/>
    <property type="match status" value="1"/>
</dbReference>
<proteinExistence type="predicted"/>
<evidence type="ECO:0008006" key="2">
    <source>
        <dbReference type="Google" id="ProtNLM"/>
    </source>
</evidence>
<accession>A0A7R9D3N7</accession>
<sequence length="500" mass="57371">MGAKWLPVFGFLNFFSSKTNKPELDDAKSRLITEALLNEADSLFDENKFAEIYELLLPSKDSNNVEVLWRLSRALYKMSKQVEDKEQMQHLIFEAHDIIQRALQCDASHFAVHKWCSVLLDARAACEGVTERINQLVNVKNHMLKAIELNPKDATTLHMLGVWCFSITDMPWYQRQIARTFFATPPTSTYEEALQFFSKAEEVDPQFYSQNLLMLGKTYLRINDIENARHYLYLASTYPTHTDDDIKALEYVLDNPLTPLIPRLRTHDYRRIYNVWSPDQRIGKVELEEVNLHLRGVRVEKHLGKTTPSSPDRDSNLDLPILSSRAQHDKRVSQLRHRVHTSYGVSTGKPSEKNLYADIDAAWHALRTRYGISPENIILYGQSIGTVPTVDLASRYEVGAVILHSPLMSGMRVAFPNTKRTWLFDAFPSIDKVPKVTSPVLVIHGTEDEVIDFSHGLAIYERCPRAVEPLWVDGAGHNDVELYSQYLERLKQFVSVELLN</sequence>
<dbReference type="InterPro" id="IPR029058">
    <property type="entry name" value="AB_hydrolase_fold"/>
</dbReference>
<dbReference type="GO" id="GO:0010008">
    <property type="term" value="C:endosome membrane"/>
    <property type="evidence" value="ECO:0007669"/>
    <property type="project" value="TreeGrafter"/>
</dbReference>
<dbReference type="PANTHER" id="PTHR12277">
    <property type="entry name" value="ALPHA/BETA HYDROLASE DOMAIN-CONTAINING PROTEIN"/>
    <property type="match status" value="1"/>
</dbReference>
<dbReference type="Pfam" id="PF21033">
    <property type="entry name" value="RMD1-3"/>
    <property type="match status" value="1"/>
</dbReference>
<dbReference type="AlphaFoldDB" id="A0A7R9D3N7"/>
<dbReference type="InterPro" id="IPR011990">
    <property type="entry name" value="TPR-like_helical_dom_sf"/>
</dbReference>
<dbReference type="EMBL" id="OD002883">
    <property type="protein sequence ID" value="CAD7406446.1"/>
    <property type="molecule type" value="Genomic_DNA"/>
</dbReference>
<dbReference type="GO" id="GO:0008474">
    <property type="term" value="F:palmitoyl-(protein) hydrolase activity"/>
    <property type="evidence" value="ECO:0007669"/>
    <property type="project" value="TreeGrafter"/>
</dbReference>
<dbReference type="SUPFAM" id="SSF53474">
    <property type="entry name" value="alpha/beta-Hydrolases"/>
    <property type="match status" value="1"/>
</dbReference>
<dbReference type="Gene3D" id="3.40.50.1820">
    <property type="entry name" value="alpha/beta hydrolase"/>
    <property type="match status" value="1"/>
</dbReference>
<gene>
    <name evidence="1" type="ORF">TPSB3V08_LOCUS5414</name>
</gene>
<organism evidence="1">
    <name type="scientific">Timema poppense</name>
    <name type="common">Walking stick</name>
    <dbReference type="NCBI Taxonomy" id="170557"/>
    <lineage>
        <taxon>Eukaryota</taxon>
        <taxon>Metazoa</taxon>
        <taxon>Ecdysozoa</taxon>
        <taxon>Arthropoda</taxon>
        <taxon>Hexapoda</taxon>
        <taxon>Insecta</taxon>
        <taxon>Pterygota</taxon>
        <taxon>Neoptera</taxon>
        <taxon>Polyneoptera</taxon>
        <taxon>Phasmatodea</taxon>
        <taxon>Timematodea</taxon>
        <taxon>Timematoidea</taxon>
        <taxon>Timematidae</taxon>
        <taxon>Timema</taxon>
    </lineage>
</organism>
<dbReference type="GO" id="GO:0005886">
    <property type="term" value="C:plasma membrane"/>
    <property type="evidence" value="ECO:0007669"/>
    <property type="project" value="TreeGrafter"/>
</dbReference>
<dbReference type="InterPro" id="IPR049039">
    <property type="entry name" value="RMD1-3_a_helical_rpt"/>
</dbReference>
<dbReference type="Gene3D" id="1.25.40.10">
    <property type="entry name" value="Tetratricopeptide repeat domain"/>
    <property type="match status" value="1"/>
</dbReference>
<dbReference type="SUPFAM" id="SSF48452">
    <property type="entry name" value="TPR-like"/>
    <property type="match status" value="1"/>
</dbReference>
<name>A0A7R9D3N7_TIMPO</name>
<reference evidence="1" key="1">
    <citation type="submission" date="2020-11" db="EMBL/GenBank/DDBJ databases">
        <authorList>
            <person name="Tran Van P."/>
        </authorList>
    </citation>
    <scope>NUCLEOTIDE SEQUENCE</scope>
</reference>
<evidence type="ECO:0000313" key="1">
    <source>
        <dbReference type="EMBL" id="CAD7406446.1"/>
    </source>
</evidence>
<protein>
    <recommendedName>
        <fullName evidence="2">Alpha/beta hydrolase</fullName>
    </recommendedName>
</protein>